<dbReference type="OrthoDB" id="66144at2759"/>
<dbReference type="PANTHER" id="PTHR43464">
    <property type="entry name" value="METHYLTRANSFERASE"/>
    <property type="match status" value="1"/>
</dbReference>
<dbReference type="Gene3D" id="3.40.50.150">
    <property type="entry name" value="Vaccinia Virus protein VP39"/>
    <property type="match status" value="1"/>
</dbReference>
<dbReference type="AlphaFoldDB" id="A0A3N4IZX7"/>
<dbReference type="Proteomes" id="UP000275078">
    <property type="component" value="Unassembled WGS sequence"/>
</dbReference>
<dbReference type="GO" id="GO:0008168">
    <property type="term" value="F:methyltransferase activity"/>
    <property type="evidence" value="ECO:0007669"/>
    <property type="project" value="UniProtKB-KW"/>
</dbReference>
<dbReference type="Pfam" id="PF13489">
    <property type="entry name" value="Methyltransf_23"/>
    <property type="match status" value="1"/>
</dbReference>
<evidence type="ECO:0000313" key="6">
    <source>
        <dbReference type="Proteomes" id="UP000275078"/>
    </source>
</evidence>
<keyword evidence="1 5" id="KW-0489">Methyltransferase</keyword>
<dbReference type="STRING" id="1160509.A0A3N4IZX7"/>
<dbReference type="InterPro" id="IPR029063">
    <property type="entry name" value="SAM-dependent_MTases_sf"/>
</dbReference>
<feature type="compositionally biased region" description="Basic residues" evidence="4">
    <location>
        <begin position="204"/>
        <end position="221"/>
    </location>
</feature>
<dbReference type="EMBL" id="ML119647">
    <property type="protein sequence ID" value="RPA87204.1"/>
    <property type="molecule type" value="Genomic_DNA"/>
</dbReference>
<keyword evidence="6" id="KW-1185">Reference proteome</keyword>
<reference evidence="5 6" key="1">
    <citation type="journal article" date="2018" name="Nat. Ecol. Evol.">
        <title>Pezizomycetes genomes reveal the molecular basis of ectomycorrhizal truffle lifestyle.</title>
        <authorList>
            <person name="Murat C."/>
            <person name="Payen T."/>
            <person name="Noel B."/>
            <person name="Kuo A."/>
            <person name="Morin E."/>
            <person name="Chen J."/>
            <person name="Kohler A."/>
            <person name="Krizsan K."/>
            <person name="Balestrini R."/>
            <person name="Da Silva C."/>
            <person name="Montanini B."/>
            <person name="Hainaut M."/>
            <person name="Levati E."/>
            <person name="Barry K.W."/>
            <person name="Belfiori B."/>
            <person name="Cichocki N."/>
            <person name="Clum A."/>
            <person name="Dockter R.B."/>
            <person name="Fauchery L."/>
            <person name="Guy J."/>
            <person name="Iotti M."/>
            <person name="Le Tacon F."/>
            <person name="Lindquist E.A."/>
            <person name="Lipzen A."/>
            <person name="Malagnac F."/>
            <person name="Mello A."/>
            <person name="Molinier V."/>
            <person name="Miyauchi S."/>
            <person name="Poulain J."/>
            <person name="Riccioni C."/>
            <person name="Rubini A."/>
            <person name="Sitrit Y."/>
            <person name="Splivallo R."/>
            <person name="Traeger S."/>
            <person name="Wang M."/>
            <person name="Zifcakova L."/>
            <person name="Wipf D."/>
            <person name="Zambonelli A."/>
            <person name="Paolocci F."/>
            <person name="Nowrousian M."/>
            <person name="Ottonello S."/>
            <person name="Baldrian P."/>
            <person name="Spatafora J.W."/>
            <person name="Henrissat B."/>
            <person name="Nagy L.G."/>
            <person name="Aury J.M."/>
            <person name="Wincker P."/>
            <person name="Grigoriev I.V."/>
            <person name="Bonfante P."/>
            <person name="Martin F.M."/>
        </authorList>
    </citation>
    <scope>NUCLEOTIDE SEQUENCE [LARGE SCALE GENOMIC DNA]</scope>
    <source>
        <strain evidence="5 6">RN42</strain>
    </source>
</reference>
<evidence type="ECO:0000256" key="3">
    <source>
        <dbReference type="ARBA" id="ARBA00022691"/>
    </source>
</evidence>
<gene>
    <name evidence="5" type="ORF">BJ508DRAFT_410742</name>
</gene>
<organism evidence="5 6">
    <name type="scientific">Ascobolus immersus RN42</name>
    <dbReference type="NCBI Taxonomy" id="1160509"/>
    <lineage>
        <taxon>Eukaryota</taxon>
        <taxon>Fungi</taxon>
        <taxon>Dikarya</taxon>
        <taxon>Ascomycota</taxon>
        <taxon>Pezizomycotina</taxon>
        <taxon>Pezizomycetes</taxon>
        <taxon>Pezizales</taxon>
        <taxon>Ascobolaceae</taxon>
        <taxon>Ascobolus</taxon>
    </lineage>
</organism>
<evidence type="ECO:0000256" key="1">
    <source>
        <dbReference type="ARBA" id="ARBA00022603"/>
    </source>
</evidence>
<keyword evidence="2 5" id="KW-0808">Transferase</keyword>
<dbReference type="PANTHER" id="PTHR43464:SF19">
    <property type="entry name" value="UBIQUINONE BIOSYNTHESIS O-METHYLTRANSFERASE, MITOCHONDRIAL"/>
    <property type="match status" value="1"/>
</dbReference>
<evidence type="ECO:0000256" key="4">
    <source>
        <dbReference type="SAM" id="MobiDB-lite"/>
    </source>
</evidence>
<accession>A0A3N4IZX7</accession>
<proteinExistence type="predicted"/>
<protein>
    <submittedName>
        <fullName evidence="5">S-adenosyl-L-methionine-dependent methyltransferase</fullName>
    </submittedName>
</protein>
<keyword evidence="3" id="KW-0949">S-adenosyl-L-methionine</keyword>
<dbReference type="GO" id="GO:0032259">
    <property type="term" value="P:methylation"/>
    <property type="evidence" value="ECO:0007669"/>
    <property type="project" value="UniProtKB-KW"/>
</dbReference>
<dbReference type="CDD" id="cd02440">
    <property type="entry name" value="AdoMet_MTases"/>
    <property type="match status" value="1"/>
</dbReference>
<feature type="region of interest" description="Disordered" evidence="4">
    <location>
        <begin position="200"/>
        <end position="229"/>
    </location>
</feature>
<dbReference type="SUPFAM" id="SSF53335">
    <property type="entry name" value="S-adenosyl-L-methionine-dependent methyltransferases"/>
    <property type="match status" value="1"/>
</dbReference>
<evidence type="ECO:0000256" key="2">
    <source>
        <dbReference type="ARBA" id="ARBA00022679"/>
    </source>
</evidence>
<name>A0A3N4IZX7_ASCIM</name>
<evidence type="ECO:0000313" key="5">
    <source>
        <dbReference type="EMBL" id="RPA87204.1"/>
    </source>
</evidence>
<sequence length="322" mass="34244">MTSSTTEAHAAFAATNAEFHNKQASEIDSKPYIRPYLHFLHESFSLPPTQSLIFPAGEPRPLKVLDYCCGTGNFTISLLPFLPPGSTVHGVDVSDASIAVYNKKFAPDAESKPNDKVAVTGYTADLSSGDGLGTGPVAVKEEEGGEFWGYDLVLIGMGTHHLPEPSLGVKNLAKRLKAGGKLFIMDNVPGGNWEVVRQQSDKAAKKKGGHGHGHGHHHGHHGDHGKDAEGEKGEILVSDTVSAHGFTEEEVRKMFGNAGLEDVKFTLTGMGFLFKPKNDGSDEWEGDFVNVTTGGEAGEGSADAKSEAEKPTECFFAAGIKA</sequence>